<dbReference type="Pfam" id="PF04818">
    <property type="entry name" value="CID"/>
    <property type="match status" value="1"/>
</dbReference>
<feature type="region of interest" description="Disordered" evidence="8">
    <location>
        <begin position="1106"/>
        <end position="1201"/>
    </location>
</feature>
<feature type="compositionally biased region" description="Low complexity" evidence="8">
    <location>
        <begin position="530"/>
        <end position="542"/>
    </location>
</feature>
<feature type="region of interest" description="Disordered" evidence="8">
    <location>
        <begin position="479"/>
        <end position="680"/>
    </location>
</feature>
<evidence type="ECO:0000259" key="9">
    <source>
        <dbReference type="PROSITE" id="PS50812"/>
    </source>
</evidence>
<evidence type="ECO:0000256" key="4">
    <source>
        <dbReference type="ARBA" id="ARBA00023015"/>
    </source>
</evidence>
<evidence type="ECO:0000256" key="7">
    <source>
        <dbReference type="ARBA" id="ARBA00023242"/>
    </source>
</evidence>
<evidence type="ECO:0000313" key="12">
    <source>
        <dbReference type="Proteomes" id="UP000197138"/>
    </source>
</evidence>
<keyword evidence="7" id="KW-0539">Nucleus</keyword>
<feature type="compositionally biased region" description="Basic and acidic residues" evidence="8">
    <location>
        <begin position="549"/>
        <end position="559"/>
    </location>
</feature>
<feature type="compositionally biased region" description="Acidic residues" evidence="8">
    <location>
        <begin position="312"/>
        <end position="324"/>
    </location>
</feature>
<comment type="caution">
    <text evidence="11">The sequence shown here is derived from an EMBL/GenBank/DDBJ whole genome shotgun (WGS) entry which is preliminary data.</text>
</comment>
<feature type="compositionally biased region" description="Acidic residues" evidence="8">
    <location>
        <begin position="1009"/>
        <end position="1018"/>
    </location>
</feature>
<feature type="compositionally biased region" description="Basic and acidic residues" evidence="8">
    <location>
        <begin position="390"/>
        <end position="414"/>
    </location>
</feature>
<feature type="region of interest" description="Disordered" evidence="8">
    <location>
        <begin position="370"/>
        <end position="430"/>
    </location>
</feature>
<reference evidence="12" key="1">
    <citation type="journal article" date="2017" name="Plant J.">
        <title>The pomegranate (Punica granatum L.) genome and the genomics of punicalagin biosynthesis.</title>
        <authorList>
            <person name="Qin G."/>
            <person name="Xu C."/>
            <person name="Ming R."/>
            <person name="Tang H."/>
            <person name="Guyot R."/>
            <person name="Kramer E.M."/>
            <person name="Hu Y."/>
            <person name="Yi X."/>
            <person name="Qi Y."/>
            <person name="Xu X."/>
            <person name="Gao Z."/>
            <person name="Pan H."/>
            <person name="Jian J."/>
            <person name="Tian Y."/>
            <person name="Yue Z."/>
            <person name="Xu Y."/>
        </authorList>
    </citation>
    <scope>NUCLEOTIDE SEQUENCE [LARGE SCALE GENOMIC DNA]</scope>
    <source>
        <strain evidence="12">cv. Dabenzi</strain>
    </source>
</reference>
<dbReference type="SMART" id="SM00582">
    <property type="entry name" value="RPR"/>
    <property type="match status" value="1"/>
</dbReference>
<feature type="compositionally biased region" description="Low complexity" evidence="8">
    <location>
        <begin position="1281"/>
        <end position="1294"/>
    </location>
</feature>
<dbReference type="Gene3D" id="2.30.30.140">
    <property type="match status" value="1"/>
</dbReference>
<feature type="compositionally biased region" description="Basic and acidic residues" evidence="8">
    <location>
        <begin position="291"/>
        <end position="305"/>
    </location>
</feature>
<dbReference type="PANTHER" id="PTHR12550">
    <property type="entry name" value="HEPATOMA-DERIVED GROWTH FACTOR-RELATED"/>
    <property type="match status" value="1"/>
</dbReference>
<feature type="domain" description="CID" evidence="10">
    <location>
        <begin position="816"/>
        <end position="957"/>
    </location>
</feature>
<feature type="compositionally biased region" description="Polar residues" evidence="8">
    <location>
        <begin position="958"/>
        <end position="967"/>
    </location>
</feature>
<dbReference type="PANTHER" id="PTHR12550:SF70">
    <property type="entry name" value="JIL-1 ANCHORING AND STABILIZING PROTEIN, ISOFORM A"/>
    <property type="match status" value="1"/>
</dbReference>
<accession>A0A218VSF2</accession>
<evidence type="ECO:0000256" key="3">
    <source>
        <dbReference type="ARBA" id="ARBA00022664"/>
    </source>
</evidence>
<keyword evidence="2" id="KW-0217">Developmental protein</keyword>
<evidence type="ECO:0000256" key="2">
    <source>
        <dbReference type="ARBA" id="ARBA00022473"/>
    </source>
</evidence>
<feature type="compositionally biased region" description="Basic and acidic residues" evidence="8">
    <location>
        <begin position="268"/>
        <end position="282"/>
    </location>
</feature>
<feature type="compositionally biased region" description="Basic and acidic residues" evidence="8">
    <location>
        <begin position="1071"/>
        <end position="1083"/>
    </location>
</feature>
<name>A0A218VSF2_PUNGR</name>
<dbReference type="GO" id="GO:0005634">
    <property type="term" value="C:nucleus"/>
    <property type="evidence" value="ECO:0007669"/>
    <property type="project" value="UniProtKB-SubCell"/>
</dbReference>
<evidence type="ECO:0000256" key="1">
    <source>
        <dbReference type="ARBA" id="ARBA00004123"/>
    </source>
</evidence>
<feature type="compositionally biased region" description="Basic and acidic residues" evidence="8">
    <location>
        <begin position="151"/>
        <end position="165"/>
    </location>
</feature>
<gene>
    <name evidence="11" type="ORF">CDL15_Pgr008044</name>
</gene>
<keyword evidence="5" id="KW-0287">Flowering</keyword>
<keyword evidence="4" id="KW-0805">Transcription regulation</keyword>
<evidence type="ECO:0008006" key="13">
    <source>
        <dbReference type="Google" id="ProtNLM"/>
    </source>
</evidence>
<evidence type="ECO:0000256" key="5">
    <source>
        <dbReference type="ARBA" id="ARBA00023089"/>
    </source>
</evidence>
<dbReference type="SMART" id="SM00293">
    <property type="entry name" value="PWWP"/>
    <property type="match status" value="1"/>
</dbReference>
<evidence type="ECO:0000256" key="6">
    <source>
        <dbReference type="ARBA" id="ARBA00023163"/>
    </source>
</evidence>
<feature type="region of interest" description="Disordered" evidence="8">
    <location>
        <begin position="774"/>
        <end position="816"/>
    </location>
</feature>
<feature type="compositionally biased region" description="Polar residues" evidence="8">
    <location>
        <begin position="1257"/>
        <end position="1273"/>
    </location>
</feature>
<feature type="compositionally biased region" description="Pro residues" evidence="8">
    <location>
        <begin position="1110"/>
        <end position="1174"/>
    </location>
</feature>
<sequence>MAGTRKRGGNKVATKRQLSLGDLVLAKVKGFPAWPAKVSRPEDWDKTPDPKKIFVYFFGTEEIGFIAPADIQVFTSETKSKLVARCQSKSKLVKCFAQAVKEICAAFDELHSKQSSSLRDDTDELQKSVDGSEDDGVENDEKVGIDPMGFIKERANEDSNDKGSKLDQCSPGQFEDDNQDAKQSALCHGNGSMFPTVSLDKNKDPNGVRVKKDSAPDGPSFLNRKSSGTKNDHITKQSGNGKKAFSSSHKSKTVVSSKRESSSGGLSHLEHGEKSGDRRKVDITSGSSQKEISRDDLKLDKKHFLENTSNLEEADGPADVETSEEQGHEDPFGEKLIVVLGLGKPSLGCADVRLHAKRLMHAEMNVDTRSSLPKGIKKKDASGSNVSVDKAIKQSDTKKPIARVRESSVSEKKTGVSGSDNPGEEASLPIAKRRRWALEALSDATTSVDDRGGPRTDAISRIEISATRLPKKRRAVCLYEDDDDEQPKTPVHGGTLRSVKVPLNVADNAKSTEAPDGDSAVPGISMDGQPMEPSSEPLEEAPSPSPMRALEKRTKRETAVHAVSSSTGSEFERSSLNGVKANLMSPKKSPGLLIGKPIAEQHRSIKPQIKPSKDGTQKKTSSGSHKESNPSSNELKPLQNRATSQRNRPESSIERLKGTPRAMSRPYGSTMAENAADFKRSRSERLDITVEDNDILSSTSSNQDPAMTMKHLIAAAQAKRRQTQALNFSVGTLSFPALLSTGTQGMSPSPTSGLHMLPGPSSLLQAELQGSSNKMNLASPSACTGSQNQHDAEDLEERRANSGSRPAGGSLSGGTEAAVARDAFEGMIETLSRTKDSIGRATRHAIDCAKFGIAHEVVELLIRKLENESSFHRKVDLFFLVDSITQCSHSQKGIAGASYIPIVQSALPRLLGAAAPAGVGARENRRQCLKVLRLWLERKILPESVLRHYMDEIGVSNDDATSGSSLRRPSRAERAVDDPIREMEGMLVDEYGSNATFQLPGFLPSHVFEDDDEDEDHEDLPIIPTKGGRVDTSTEESAHVSGEARASDATPSDRRHCILQDVDGELEMEDVSGHPKDERSLNMHDVDLVSQSQEADEIREPASANFEEAPPIPEGSPPLPLDSPPLPPPLPPSPPPPPPPPLSPSPPPPPPPPPPPLPSQPPLPPAPSSGPPPFISTTVAPPQHPLASQSAVTAQSTFQSSPQLIYQPPVACEYSGPSNGNQAVQMASQNLHGVHADTSGKSELLMQQPPLFVPVGVNSQEPSGFNPSRQSDFGHSGQYLSSQASQPHQQYQQSNTPYAKRPPHIISTQNVSSQYSYTKAPIPQRPHAHQYSYPPPDTRRQFASDESWRSTTEFHADKQSGSWMNGTRSSSAPSGAYSQEGYFRPHFERPQSKSLSFHPSSMNNPPPPPPPPVPGGCAAIRFNGAYDITCLQLETYLSGGPSIPFLPSYLMRQILEE</sequence>
<dbReference type="InterPro" id="IPR000313">
    <property type="entry name" value="PWWP_dom"/>
</dbReference>
<feature type="compositionally biased region" description="Polar residues" evidence="8">
    <location>
        <begin position="618"/>
        <end position="646"/>
    </location>
</feature>
<dbReference type="EMBL" id="MTKT01006206">
    <property type="protein sequence ID" value="OWM63128.1"/>
    <property type="molecule type" value="Genomic_DNA"/>
</dbReference>
<keyword evidence="3" id="KW-0507">mRNA processing</keyword>
<evidence type="ECO:0000259" key="10">
    <source>
        <dbReference type="PROSITE" id="PS51391"/>
    </source>
</evidence>
<dbReference type="InterPro" id="IPR008942">
    <property type="entry name" value="ENTH_VHS"/>
</dbReference>
<dbReference type="Pfam" id="PF00855">
    <property type="entry name" value="PWWP"/>
    <property type="match status" value="1"/>
</dbReference>
<feature type="compositionally biased region" description="Basic and acidic residues" evidence="8">
    <location>
        <begin position="115"/>
        <end position="127"/>
    </location>
</feature>
<feature type="compositionally biased region" description="Basic and acidic residues" evidence="8">
    <location>
        <begin position="200"/>
        <end position="215"/>
    </location>
</feature>
<feature type="compositionally biased region" description="Polar residues" evidence="8">
    <location>
        <begin position="1175"/>
        <end position="1201"/>
    </location>
</feature>
<dbReference type="PROSITE" id="PS51391">
    <property type="entry name" value="CID"/>
    <property type="match status" value="1"/>
</dbReference>
<evidence type="ECO:0000256" key="8">
    <source>
        <dbReference type="SAM" id="MobiDB-lite"/>
    </source>
</evidence>
<feature type="compositionally biased region" description="Basic and acidic residues" evidence="8">
    <location>
        <begin position="1337"/>
        <end position="1358"/>
    </location>
</feature>
<feature type="region of interest" description="Disordered" evidence="8">
    <location>
        <begin position="957"/>
        <end position="979"/>
    </location>
</feature>
<feature type="compositionally biased region" description="Polar residues" evidence="8">
    <location>
        <begin position="1306"/>
        <end position="1317"/>
    </location>
</feature>
<dbReference type="PROSITE" id="PS50812">
    <property type="entry name" value="PWWP"/>
    <property type="match status" value="1"/>
</dbReference>
<protein>
    <recommendedName>
        <fullName evidence="13">ENHANCER OF AG-4 protein 2</fullName>
    </recommendedName>
</protein>
<dbReference type="GO" id="GO:0009908">
    <property type="term" value="P:flower development"/>
    <property type="evidence" value="ECO:0007669"/>
    <property type="project" value="UniProtKB-KW"/>
</dbReference>
<feature type="region of interest" description="Disordered" evidence="8">
    <location>
        <begin position="1253"/>
        <end position="1416"/>
    </location>
</feature>
<evidence type="ECO:0000313" key="11">
    <source>
        <dbReference type="EMBL" id="OWM63128.1"/>
    </source>
</evidence>
<dbReference type="FunFam" id="1.25.40.90:FF:000037">
    <property type="entry name" value="Enhancer of ag-4 2"/>
    <property type="match status" value="1"/>
</dbReference>
<dbReference type="Proteomes" id="UP000197138">
    <property type="component" value="Unassembled WGS sequence"/>
</dbReference>
<feature type="compositionally biased region" description="Polar residues" evidence="8">
    <location>
        <begin position="1392"/>
        <end position="1403"/>
    </location>
</feature>
<feature type="compositionally biased region" description="Basic and acidic residues" evidence="8">
    <location>
        <begin position="970"/>
        <end position="979"/>
    </location>
</feature>
<feature type="compositionally biased region" description="Basic and acidic residues" evidence="8">
    <location>
        <begin position="647"/>
        <end position="657"/>
    </location>
</feature>
<comment type="subcellular location">
    <subcellularLocation>
        <location evidence="1">Nucleus</location>
    </subcellularLocation>
</comment>
<feature type="compositionally biased region" description="Basic and acidic residues" evidence="8">
    <location>
        <begin position="790"/>
        <end position="800"/>
    </location>
</feature>
<organism evidence="11 12">
    <name type="scientific">Punica granatum</name>
    <name type="common">Pomegranate</name>
    <dbReference type="NCBI Taxonomy" id="22663"/>
    <lineage>
        <taxon>Eukaryota</taxon>
        <taxon>Viridiplantae</taxon>
        <taxon>Streptophyta</taxon>
        <taxon>Embryophyta</taxon>
        <taxon>Tracheophyta</taxon>
        <taxon>Spermatophyta</taxon>
        <taxon>Magnoliopsida</taxon>
        <taxon>eudicotyledons</taxon>
        <taxon>Gunneridae</taxon>
        <taxon>Pentapetalae</taxon>
        <taxon>rosids</taxon>
        <taxon>malvids</taxon>
        <taxon>Myrtales</taxon>
        <taxon>Lythraceae</taxon>
        <taxon>Punica</taxon>
    </lineage>
</organism>
<dbReference type="GO" id="GO:0006397">
    <property type="term" value="P:mRNA processing"/>
    <property type="evidence" value="ECO:0007669"/>
    <property type="project" value="UniProtKB-KW"/>
</dbReference>
<dbReference type="InterPro" id="IPR006569">
    <property type="entry name" value="CID_dom"/>
</dbReference>
<dbReference type="Gene3D" id="1.25.40.90">
    <property type="match status" value="1"/>
</dbReference>
<proteinExistence type="predicted"/>
<feature type="compositionally biased region" description="Pro residues" evidence="8">
    <location>
        <begin position="1404"/>
        <end position="1414"/>
    </location>
</feature>
<feature type="compositionally biased region" description="Polar residues" evidence="8">
    <location>
        <begin position="774"/>
        <end position="789"/>
    </location>
</feature>
<dbReference type="SUPFAM" id="SSF63748">
    <property type="entry name" value="Tudor/PWWP/MBT"/>
    <property type="match status" value="1"/>
</dbReference>
<feature type="region of interest" description="Disordered" evidence="8">
    <location>
        <begin position="115"/>
        <end position="331"/>
    </location>
</feature>
<feature type="domain" description="PWWP" evidence="9">
    <location>
        <begin position="20"/>
        <end position="77"/>
    </location>
</feature>
<keyword evidence="6" id="KW-0804">Transcription</keyword>
<feature type="region of interest" description="Disordered" evidence="8">
    <location>
        <begin position="1003"/>
        <end position="1083"/>
    </location>
</feature>
<feature type="compositionally biased region" description="Polar residues" evidence="8">
    <location>
        <begin position="1359"/>
        <end position="1377"/>
    </location>
</feature>